<dbReference type="Proteomes" id="UP001172673">
    <property type="component" value="Unassembled WGS sequence"/>
</dbReference>
<accession>A0AA38X1U0</accession>
<evidence type="ECO:0000313" key="2">
    <source>
        <dbReference type="Proteomes" id="UP001172673"/>
    </source>
</evidence>
<name>A0AA38X1U0_9EURO</name>
<dbReference type="AlphaFoldDB" id="A0AA38X1U0"/>
<gene>
    <name evidence="1" type="ORF">H2200_010625</name>
</gene>
<proteinExistence type="predicted"/>
<dbReference type="EMBL" id="JAPDRK010000017">
    <property type="protein sequence ID" value="KAJ9605235.1"/>
    <property type="molecule type" value="Genomic_DNA"/>
</dbReference>
<protein>
    <submittedName>
        <fullName evidence="1">Uncharacterized protein</fullName>
    </submittedName>
</protein>
<comment type="caution">
    <text evidence="1">The sequence shown here is derived from an EMBL/GenBank/DDBJ whole genome shotgun (WGS) entry which is preliminary data.</text>
</comment>
<keyword evidence="2" id="KW-1185">Reference proteome</keyword>
<sequence>MENQLLIQHAFRSLRRVTIPFAETGGLSDGGWVGRWHSVEALASAAELEELNIAGTAMCHLDAQPRPYTTSWLGPIAKLSNSNLRDMAMFPRLRILRLSRVLFTESELINLIVRRERSLEHLELDNITLTRESETSDMPPCFVRLLKAIRTCEIPHVEFSGQLTNLDNQWWEVENRQGQDNQSSTLKGRVQAWASGKGSSSACPLEYAAVPASDWDEWVIPEEDASWRTIMCRKALAKEWFPPLPCYWSEPSLWEM</sequence>
<organism evidence="1 2">
    <name type="scientific">Cladophialophora chaetospira</name>
    <dbReference type="NCBI Taxonomy" id="386627"/>
    <lineage>
        <taxon>Eukaryota</taxon>
        <taxon>Fungi</taxon>
        <taxon>Dikarya</taxon>
        <taxon>Ascomycota</taxon>
        <taxon>Pezizomycotina</taxon>
        <taxon>Eurotiomycetes</taxon>
        <taxon>Chaetothyriomycetidae</taxon>
        <taxon>Chaetothyriales</taxon>
        <taxon>Herpotrichiellaceae</taxon>
        <taxon>Cladophialophora</taxon>
    </lineage>
</organism>
<reference evidence="1" key="1">
    <citation type="submission" date="2022-10" db="EMBL/GenBank/DDBJ databases">
        <title>Culturing micro-colonial fungi from biological soil crusts in the Mojave desert and describing Neophaeococcomyces mojavensis, and introducing the new genera and species Taxawa tesnikishii.</title>
        <authorList>
            <person name="Kurbessoian T."/>
            <person name="Stajich J.E."/>
        </authorList>
    </citation>
    <scope>NUCLEOTIDE SEQUENCE</scope>
    <source>
        <strain evidence="1">TK_41</strain>
    </source>
</reference>
<evidence type="ECO:0000313" key="1">
    <source>
        <dbReference type="EMBL" id="KAJ9605235.1"/>
    </source>
</evidence>